<name>A0A2I2KZQ8_9ACTN</name>
<evidence type="ECO:0000313" key="5">
    <source>
        <dbReference type="EMBL" id="SNQ51139.1"/>
    </source>
</evidence>
<evidence type="ECO:0000313" key="6">
    <source>
        <dbReference type="Proteomes" id="UP000234331"/>
    </source>
</evidence>
<feature type="compositionally biased region" description="Pro residues" evidence="3">
    <location>
        <begin position="223"/>
        <end position="235"/>
    </location>
</feature>
<dbReference type="AlphaFoldDB" id="A0A2I2KZQ8"/>
<organism evidence="5 6">
    <name type="scientific">Frankia canadensis</name>
    <dbReference type="NCBI Taxonomy" id="1836972"/>
    <lineage>
        <taxon>Bacteria</taxon>
        <taxon>Bacillati</taxon>
        <taxon>Actinomycetota</taxon>
        <taxon>Actinomycetes</taxon>
        <taxon>Frankiales</taxon>
        <taxon>Frankiaceae</taxon>
        <taxon>Frankia</taxon>
    </lineage>
</organism>
<feature type="domain" description="Low molecular weight antigen MTB12-like C-terminal" evidence="4">
    <location>
        <begin position="236"/>
        <end position="351"/>
    </location>
</feature>
<keyword evidence="6" id="KW-1185">Reference proteome</keyword>
<keyword evidence="1" id="KW-0732">Signal</keyword>
<dbReference type="InterPro" id="IPR058644">
    <property type="entry name" value="Mtb12-like_C"/>
</dbReference>
<evidence type="ECO:0000259" key="4">
    <source>
        <dbReference type="Pfam" id="PF26580"/>
    </source>
</evidence>
<evidence type="ECO:0000256" key="1">
    <source>
        <dbReference type="ARBA" id="ARBA00022729"/>
    </source>
</evidence>
<feature type="region of interest" description="Disordered" evidence="3">
    <location>
        <begin position="1"/>
        <end position="34"/>
    </location>
</feature>
<gene>
    <name evidence="5" type="ORF">FRACA_610020</name>
</gene>
<evidence type="ECO:0000256" key="3">
    <source>
        <dbReference type="SAM" id="MobiDB-lite"/>
    </source>
</evidence>
<accession>A0A2I2KZQ8</accession>
<protein>
    <recommendedName>
        <fullName evidence="4">Low molecular weight antigen MTB12-like C-terminal domain-containing protein</fullName>
    </recommendedName>
</protein>
<dbReference type="Proteomes" id="UP000234331">
    <property type="component" value="Unassembled WGS sequence"/>
</dbReference>
<evidence type="ECO:0000256" key="2">
    <source>
        <dbReference type="ARBA" id="ARBA00093774"/>
    </source>
</evidence>
<feature type="region of interest" description="Disordered" evidence="3">
    <location>
        <begin position="220"/>
        <end position="239"/>
    </location>
</feature>
<feature type="compositionally biased region" description="Basic and acidic residues" evidence="3">
    <location>
        <begin position="8"/>
        <end position="19"/>
    </location>
</feature>
<sequence>MNPGESPSDDRPDGPDPRPRRPRNNPVEQKPRNIVPGTVPVELFVARTTRVAVFLASIAAYPQGFEVTVETAARSDALPGLLLPGGFNQPPDPAPIIAFWVRFADDSVEVRYGPSSGNSSEAVPFPRVGAGPRGSVVGVTYGPAGANGGIDVPFRHVPSGPLESFDGVHRHTERIWVSPLPPPGPVTFLAACPSRDLTSAEVSIDASVVHSAAQRAVEVLSPAPTPPGTGQPPADPATAATEVRDAFARAFTGGQDVDAVLAAVQDGPRLRDTLLQARANQPVATRTSRPLVGEIVFLSPTRAAVEFQLAYSGAVQSGTRIGFAVLDDGNTAWQVSRETYCGVLSWTGARCPPA</sequence>
<reference evidence="5 6" key="1">
    <citation type="submission" date="2017-06" db="EMBL/GenBank/DDBJ databases">
        <authorList>
            <person name="Kim H.J."/>
            <person name="Triplett B.A."/>
        </authorList>
    </citation>
    <scope>NUCLEOTIDE SEQUENCE [LARGE SCALE GENOMIC DNA]</scope>
    <source>
        <strain evidence="5">FRACA_ARgP5</strain>
    </source>
</reference>
<dbReference type="Pfam" id="PF26580">
    <property type="entry name" value="Mtb12_C"/>
    <property type="match status" value="1"/>
</dbReference>
<dbReference type="EMBL" id="FZMO01000527">
    <property type="protein sequence ID" value="SNQ51139.1"/>
    <property type="molecule type" value="Genomic_DNA"/>
</dbReference>
<comment type="similarity">
    <text evidence="2">Belongs to the MTB12 family.</text>
</comment>
<proteinExistence type="inferred from homology"/>